<proteinExistence type="predicted"/>
<dbReference type="CDD" id="cd05288">
    <property type="entry name" value="PGDH"/>
    <property type="match status" value="1"/>
</dbReference>
<dbReference type="InterPro" id="IPR036291">
    <property type="entry name" value="NAD(P)-bd_dom_sf"/>
</dbReference>
<dbReference type="Gene3D" id="3.40.50.720">
    <property type="entry name" value="NAD(P)-binding Rossmann-like Domain"/>
    <property type="match status" value="1"/>
</dbReference>
<evidence type="ECO:0000259" key="2">
    <source>
        <dbReference type="SMART" id="SM00829"/>
    </source>
</evidence>
<keyword evidence="1" id="KW-0560">Oxidoreductase</keyword>
<dbReference type="SUPFAM" id="SSF50129">
    <property type="entry name" value="GroES-like"/>
    <property type="match status" value="1"/>
</dbReference>
<dbReference type="InterPro" id="IPR020843">
    <property type="entry name" value="ER"/>
</dbReference>
<gene>
    <name evidence="3" type="ORF">THASP1DRAFT_30656</name>
</gene>
<accession>A0A4P9XNK7</accession>
<reference evidence="4" key="1">
    <citation type="journal article" date="2018" name="Nat. Microbiol.">
        <title>Leveraging single-cell genomics to expand the fungal tree of life.</title>
        <authorList>
            <person name="Ahrendt S.R."/>
            <person name="Quandt C.A."/>
            <person name="Ciobanu D."/>
            <person name="Clum A."/>
            <person name="Salamov A."/>
            <person name="Andreopoulos B."/>
            <person name="Cheng J.F."/>
            <person name="Woyke T."/>
            <person name="Pelin A."/>
            <person name="Henrissat B."/>
            <person name="Reynolds N.K."/>
            <person name="Benny G.L."/>
            <person name="Smith M.E."/>
            <person name="James T.Y."/>
            <person name="Grigoriev I.V."/>
        </authorList>
    </citation>
    <scope>NUCLEOTIDE SEQUENCE [LARGE SCALE GENOMIC DNA]</scope>
    <source>
        <strain evidence="4">RSA 1356</strain>
    </source>
</reference>
<dbReference type="SUPFAM" id="SSF51735">
    <property type="entry name" value="NAD(P)-binding Rossmann-fold domains"/>
    <property type="match status" value="1"/>
</dbReference>
<feature type="domain" description="Enoyl reductase (ER)" evidence="2">
    <location>
        <begin position="21"/>
        <end position="335"/>
    </location>
</feature>
<dbReference type="AlphaFoldDB" id="A0A4P9XNK7"/>
<evidence type="ECO:0000313" key="4">
    <source>
        <dbReference type="Proteomes" id="UP000271241"/>
    </source>
</evidence>
<organism evidence="3 4">
    <name type="scientific">Thamnocephalis sphaerospora</name>
    <dbReference type="NCBI Taxonomy" id="78915"/>
    <lineage>
        <taxon>Eukaryota</taxon>
        <taxon>Fungi</taxon>
        <taxon>Fungi incertae sedis</taxon>
        <taxon>Zoopagomycota</taxon>
        <taxon>Zoopagomycotina</taxon>
        <taxon>Zoopagomycetes</taxon>
        <taxon>Zoopagales</taxon>
        <taxon>Sigmoideomycetaceae</taxon>
        <taxon>Thamnocephalis</taxon>
    </lineage>
</organism>
<dbReference type="GO" id="GO:0016628">
    <property type="term" value="F:oxidoreductase activity, acting on the CH-CH group of donors, NAD or NADP as acceptor"/>
    <property type="evidence" value="ECO:0007669"/>
    <property type="project" value="InterPro"/>
</dbReference>
<evidence type="ECO:0000256" key="1">
    <source>
        <dbReference type="ARBA" id="ARBA00023002"/>
    </source>
</evidence>
<dbReference type="Gene3D" id="3.90.180.10">
    <property type="entry name" value="Medium-chain alcohol dehydrogenases, catalytic domain"/>
    <property type="match status" value="1"/>
</dbReference>
<dbReference type="InterPro" id="IPR041694">
    <property type="entry name" value="ADH_N_2"/>
</dbReference>
<dbReference type="InterPro" id="IPR045010">
    <property type="entry name" value="MDR_fam"/>
</dbReference>
<dbReference type="Pfam" id="PF16884">
    <property type="entry name" value="ADH_N_2"/>
    <property type="match status" value="1"/>
</dbReference>
<dbReference type="OrthoDB" id="809632at2759"/>
<protein>
    <submittedName>
        <fullName evidence="3">Putative zinc-containing alcohol dehydrogenase</fullName>
    </submittedName>
</protein>
<dbReference type="SMART" id="SM00829">
    <property type="entry name" value="PKS_ER"/>
    <property type="match status" value="1"/>
</dbReference>
<sequence length="345" mass="36970">MSLPTENTQVLLAKRPVGMIKPDEDFKIVKTPLPQPTEGQVLVRSIYLSLDPAMRGWMSDRRSYAPPVPLDSVMRGYVIGEVVESKSPKFQPGDLASGLIGWQEYAALDADTLNRIPPLSGSSLAEAFTILSITGMTAYFGLFEVGKPKAGDTVVVSGAAGATGGLVVQLAKLHGCRVVGIAGGPDKCRHLKETFGVDEALDYRLPSFKEDLAKATPDYINVYFDNVGGDILDAVLGRLALNARIAVCGAISQYNSTDPRGPANYINLIAQRATMQGFIVSDYHAQFGKAAVDLMQWYGEGKIKVPVDIQPDGVQVAPHALLKLFDGSNKGKLLVKVGHEPSESA</sequence>
<dbReference type="Pfam" id="PF00107">
    <property type="entry name" value="ADH_zinc_N"/>
    <property type="match status" value="1"/>
</dbReference>
<evidence type="ECO:0000313" key="3">
    <source>
        <dbReference type="EMBL" id="RKP07525.1"/>
    </source>
</evidence>
<dbReference type="STRING" id="78915.A0A4P9XNK7"/>
<keyword evidence="4" id="KW-1185">Reference proteome</keyword>
<dbReference type="PANTHER" id="PTHR43205:SF42">
    <property type="entry name" value="ALCOHOL DEHYDROGENASE, ZINC-CONTAINING (AFU_ORTHOLOGUE AFUA_7G04530)"/>
    <property type="match status" value="1"/>
</dbReference>
<dbReference type="PANTHER" id="PTHR43205">
    <property type="entry name" value="PROSTAGLANDIN REDUCTASE"/>
    <property type="match status" value="1"/>
</dbReference>
<dbReference type="Proteomes" id="UP000271241">
    <property type="component" value="Unassembled WGS sequence"/>
</dbReference>
<dbReference type="InterPro" id="IPR011032">
    <property type="entry name" value="GroES-like_sf"/>
</dbReference>
<dbReference type="EMBL" id="KZ992706">
    <property type="protein sequence ID" value="RKP07525.1"/>
    <property type="molecule type" value="Genomic_DNA"/>
</dbReference>
<dbReference type="FunFam" id="3.40.50.720:FF:000121">
    <property type="entry name" value="Prostaglandin reductase 2"/>
    <property type="match status" value="1"/>
</dbReference>
<name>A0A4P9XNK7_9FUNG</name>
<dbReference type="InterPro" id="IPR013149">
    <property type="entry name" value="ADH-like_C"/>
</dbReference>